<evidence type="ECO:0000256" key="1">
    <source>
        <dbReference type="ARBA" id="ARBA00000085"/>
    </source>
</evidence>
<keyword evidence="4" id="KW-0597">Phosphoprotein</keyword>
<feature type="transmembrane region" description="Helical" evidence="10">
    <location>
        <begin position="28"/>
        <end position="50"/>
    </location>
</feature>
<dbReference type="InterPro" id="IPR003661">
    <property type="entry name" value="HisK_dim/P_dom"/>
</dbReference>
<dbReference type="Pfam" id="PF00672">
    <property type="entry name" value="HAMP"/>
    <property type="match status" value="1"/>
</dbReference>
<keyword evidence="8 10" id="KW-1133">Transmembrane helix</keyword>
<evidence type="ECO:0000256" key="8">
    <source>
        <dbReference type="ARBA" id="ARBA00022989"/>
    </source>
</evidence>
<name>A0ABP8DJI7_9ACTN</name>
<evidence type="ECO:0000256" key="10">
    <source>
        <dbReference type="SAM" id="Phobius"/>
    </source>
</evidence>
<organism evidence="13 14">
    <name type="scientific">Dactylosporangium darangshiense</name>
    <dbReference type="NCBI Taxonomy" id="579108"/>
    <lineage>
        <taxon>Bacteria</taxon>
        <taxon>Bacillati</taxon>
        <taxon>Actinomycetota</taxon>
        <taxon>Actinomycetes</taxon>
        <taxon>Micromonosporales</taxon>
        <taxon>Micromonosporaceae</taxon>
        <taxon>Dactylosporangium</taxon>
    </lineage>
</organism>
<comment type="subcellular location">
    <subcellularLocation>
        <location evidence="2">Cell membrane</location>
    </subcellularLocation>
</comment>
<dbReference type="InterPro" id="IPR050428">
    <property type="entry name" value="TCS_sensor_his_kinase"/>
</dbReference>
<dbReference type="SMART" id="SM00387">
    <property type="entry name" value="HATPase_c"/>
    <property type="match status" value="1"/>
</dbReference>
<dbReference type="SMART" id="SM00388">
    <property type="entry name" value="HisKA"/>
    <property type="match status" value="1"/>
</dbReference>
<accession>A0ABP8DJI7</accession>
<evidence type="ECO:0000256" key="7">
    <source>
        <dbReference type="ARBA" id="ARBA00022777"/>
    </source>
</evidence>
<dbReference type="InterPro" id="IPR005467">
    <property type="entry name" value="His_kinase_dom"/>
</dbReference>
<dbReference type="SMART" id="SM00304">
    <property type="entry name" value="HAMP"/>
    <property type="match status" value="1"/>
</dbReference>
<evidence type="ECO:0000313" key="13">
    <source>
        <dbReference type="EMBL" id="GAA4257537.1"/>
    </source>
</evidence>
<evidence type="ECO:0000259" key="12">
    <source>
        <dbReference type="PROSITE" id="PS50885"/>
    </source>
</evidence>
<proteinExistence type="predicted"/>
<gene>
    <name evidence="13" type="ORF">GCM10022255_074730</name>
</gene>
<keyword evidence="14" id="KW-1185">Reference proteome</keyword>
<keyword evidence="9" id="KW-0902">Two-component regulatory system</keyword>
<comment type="catalytic activity">
    <reaction evidence="1">
        <text>ATP + protein L-histidine = ADP + protein N-phospho-L-histidine.</text>
        <dbReference type="EC" id="2.7.13.3"/>
    </reaction>
</comment>
<dbReference type="SUPFAM" id="SSF158472">
    <property type="entry name" value="HAMP domain-like"/>
    <property type="match status" value="1"/>
</dbReference>
<dbReference type="SUPFAM" id="SSF55874">
    <property type="entry name" value="ATPase domain of HSP90 chaperone/DNA topoisomerase II/histidine kinase"/>
    <property type="match status" value="1"/>
</dbReference>
<dbReference type="GO" id="GO:0016301">
    <property type="term" value="F:kinase activity"/>
    <property type="evidence" value="ECO:0007669"/>
    <property type="project" value="UniProtKB-KW"/>
</dbReference>
<dbReference type="PROSITE" id="PS50885">
    <property type="entry name" value="HAMP"/>
    <property type="match status" value="1"/>
</dbReference>
<feature type="domain" description="Histidine kinase" evidence="11">
    <location>
        <begin position="190"/>
        <end position="393"/>
    </location>
</feature>
<dbReference type="InterPro" id="IPR036097">
    <property type="entry name" value="HisK_dim/P_sf"/>
</dbReference>
<evidence type="ECO:0000313" key="14">
    <source>
        <dbReference type="Proteomes" id="UP001500620"/>
    </source>
</evidence>
<feature type="transmembrane region" description="Helical" evidence="10">
    <location>
        <begin position="105"/>
        <end position="128"/>
    </location>
</feature>
<keyword evidence="10" id="KW-0472">Membrane</keyword>
<dbReference type="Proteomes" id="UP001500620">
    <property type="component" value="Unassembled WGS sequence"/>
</dbReference>
<dbReference type="EMBL" id="BAABAT010000027">
    <property type="protein sequence ID" value="GAA4257537.1"/>
    <property type="molecule type" value="Genomic_DNA"/>
</dbReference>
<dbReference type="Pfam" id="PF02518">
    <property type="entry name" value="HATPase_c"/>
    <property type="match status" value="1"/>
</dbReference>
<keyword evidence="5" id="KW-0808">Transferase</keyword>
<dbReference type="CDD" id="cd00082">
    <property type="entry name" value="HisKA"/>
    <property type="match status" value="1"/>
</dbReference>
<dbReference type="CDD" id="cd06225">
    <property type="entry name" value="HAMP"/>
    <property type="match status" value="1"/>
</dbReference>
<feature type="domain" description="HAMP" evidence="12">
    <location>
        <begin position="129"/>
        <end position="182"/>
    </location>
</feature>
<dbReference type="PANTHER" id="PTHR45436">
    <property type="entry name" value="SENSOR HISTIDINE KINASE YKOH"/>
    <property type="match status" value="1"/>
</dbReference>
<dbReference type="Gene3D" id="1.10.287.130">
    <property type="match status" value="1"/>
</dbReference>
<dbReference type="PANTHER" id="PTHR45436:SF5">
    <property type="entry name" value="SENSOR HISTIDINE KINASE TRCS"/>
    <property type="match status" value="1"/>
</dbReference>
<evidence type="ECO:0000256" key="2">
    <source>
        <dbReference type="ARBA" id="ARBA00004236"/>
    </source>
</evidence>
<dbReference type="Gene3D" id="6.10.340.10">
    <property type="match status" value="1"/>
</dbReference>
<evidence type="ECO:0000256" key="9">
    <source>
        <dbReference type="ARBA" id="ARBA00023012"/>
    </source>
</evidence>
<dbReference type="InterPro" id="IPR036890">
    <property type="entry name" value="HATPase_C_sf"/>
</dbReference>
<comment type="caution">
    <text evidence="13">The sequence shown here is derived from an EMBL/GenBank/DDBJ whole genome shotgun (WGS) entry which is preliminary data.</text>
</comment>
<dbReference type="InterPro" id="IPR003594">
    <property type="entry name" value="HATPase_dom"/>
</dbReference>
<evidence type="ECO:0000259" key="11">
    <source>
        <dbReference type="PROSITE" id="PS50109"/>
    </source>
</evidence>
<protein>
    <recommendedName>
        <fullName evidence="3">histidine kinase</fullName>
        <ecNumber evidence="3">2.7.13.3</ecNumber>
    </recommendedName>
</protein>
<dbReference type="InterPro" id="IPR003660">
    <property type="entry name" value="HAMP_dom"/>
</dbReference>
<keyword evidence="7 13" id="KW-0418">Kinase</keyword>
<evidence type="ECO:0000256" key="3">
    <source>
        <dbReference type="ARBA" id="ARBA00012438"/>
    </source>
</evidence>
<dbReference type="Gene3D" id="3.30.565.10">
    <property type="entry name" value="Histidine kinase-like ATPase, C-terminal domain"/>
    <property type="match status" value="1"/>
</dbReference>
<evidence type="ECO:0000256" key="6">
    <source>
        <dbReference type="ARBA" id="ARBA00022692"/>
    </source>
</evidence>
<dbReference type="Pfam" id="PF00512">
    <property type="entry name" value="HisKA"/>
    <property type="match status" value="1"/>
</dbReference>
<evidence type="ECO:0000256" key="5">
    <source>
        <dbReference type="ARBA" id="ARBA00022679"/>
    </source>
</evidence>
<dbReference type="PROSITE" id="PS50109">
    <property type="entry name" value="HIS_KIN"/>
    <property type="match status" value="1"/>
</dbReference>
<dbReference type="EC" id="2.7.13.3" evidence="3"/>
<sequence length="393" mass="40965">MPRDDTRMPHGRDDNRVMTRLTIRGRLTLWYAAVFAATGAAVLAAMYVLVRREFFTATDAVLASVTAAEGTLVPVPGTILEPSTGPAVALEAATTVARTDALRTIVLETGGVFVALAAVSLALCWLVAGRALRPLRNITDTAAALSHDTMDARIGLRGPRDEVRTLADTFDAMLDRLARAFQGQRLFVANASHELRTPLTIIRTAAEKALARPSRTEDEYRRALQTIAAAAARSDAMLTSLLQLARTQRGAALEPVDLAGAAAGAAASWPADAPPLHRDLAPAPCAADPAQLDLLLRNLLENAARHNVPGGAVWLATGGSWLCVENTGPVVDPADLPSLRRPFQRGGGRTAGSSGAGLGLAIAEAVVAAHGAAWTLVPRAGGGLSVTVTFPAG</sequence>
<keyword evidence="6 10" id="KW-0812">Transmembrane</keyword>
<dbReference type="SUPFAM" id="SSF47384">
    <property type="entry name" value="Homodimeric domain of signal transducing histidine kinase"/>
    <property type="match status" value="1"/>
</dbReference>
<evidence type="ECO:0000256" key="4">
    <source>
        <dbReference type="ARBA" id="ARBA00022553"/>
    </source>
</evidence>
<reference evidence="14" key="1">
    <citation type="journal article" date="2019" name="Int. J. Syst. Evol. Microbiol.">
        <title>The Global Catalogue of Microorganisms (GCM) 10K type strain sequencing project: providing services to taxonomists for standard genome sequencing and annotation.</title>
        <authorList>
            <consortium name="The Broad Institute Genomics Platform"/>
            <consortium name="The Broad Institute Genome Sequencing Center for Infectious Disease"/>
            <person name="Wu L."/>
            <person name="Ma J."/>
        </authorList>
    </citation>
    <scope>NUCLEOTIDE SEQUENCE [LARGE SCALE GENOMIC DNA]</scope>
    <source>
        <strain evidence="14">JCM 17441</strain>
    </source>
</reference>